<dbReference type="OMA" id="TTYISCP"/>
<dbReference type="AlphaFoldDB" id="A0A1X0S2G1"/>
<proteinExistence type="predicted"/>
<name>A0A1X0S2G1_RHIZD</name>
<evidence type="ECO:0000313" key="2">
    <source>
        <dbReference type="EMBL" id="ORE18379.1"/>
    </source>
</evidence>
<feature type="domain" description="CFA20" evidence="1">
    <location>
        <begin position="1"/>
        <end position="190"/>
    </location>
</feature>
<gene>
    <name evidence="2" type="ORF">BCV71DRAFT_179699</name>
</gene>
<reference evidence="2 3" key="1">
    <citation type="journal article" date="2016" name="Proc. Natl. Acad. Sci. U.S.A.">
        <title>Lipid metabolic changes in an early divergent fungus govern the establishment of a mutualistic symbiosis with endobacteria.</title>
        <authorList>
            <person name="Lastovetsky O.A."/>
            <person name="Gaspar M.L."/>
            <person name="Mondo S.J."/>
            <person name="LaButti K.M."/>
            <person name="Sandor L."/>
            <person name="Grigoriev I.V."/>
            <person name="Henry S.A."/>
            <person name="Pawlowska T.E."/>
        </authorList>
    </citation>
    <scope>NUCLEOTIDE SEQUENCE [LARGE SCALE GENOMIC DNA]</scope>
    <source>
        <strain evidence="2 3">ATCC 11559</strain>
    </source>
</reference>
<dbReference type="EMBL" id="KV921332">
    <property type="protein sequence ID" value="ORE18379.1"/>
    <property type="molecule type" value="Genomic_DNA"/>
</dbReference>
<dbReference type="PANTHER" id="PTHR12458">
    <property type="entry name" value="ORF PROTEIN"/>
    <property type="match status" value="1"/>
</dbReference>
<evidence type="ECO:0000259" key="1">
    <source>
        <dbReference type="Pfam" id="PF05018"/>
    </source>
</evidence>
<accession>A0A1X0S2G1</accession>
<protein>
    <submittedName>
        <fullName evidence="2">DUF667-domain-containing protein</fullName>
    </submittedName>
</protein>
<organism evidence="2 3">
    <name type="scientific">Rhizopus microsporus</name>
    <dbReference type="NCBI Taxonomy" id="58291"/>
    <lineage>
        <taxon>Eukaryota</taxon>
        <taxon>Fungi</taxon>
        <taxon>Fungi incertae sedis</taxon>
        <taxon>Mucoromycota</taxon>
        <taxon>Mucoromycotina</taxon>
        <taxon>Mucoromycetes</taxon>
        <taxon>Mucorales</taxon>
        <taxon>Mucorineae</taxon>
        <taxon>Rhizopodaceae</taxon>
        <taxon>Rhizopus</taxon>
    </lineage>
</organism>
<evidence type="ECO:0000313" key="3">
    <source>
        <dbReference type="Proteomes" id="UP000242381"/>
    </source>
</evidence>
<dbReference type="Proteomes" id="UP000242381">
    <property type="component" value="Unassembled WGS sequence"/>
</dbReference>
<sequence>MFRNTFQSGFLSILYSLGNEPLQLWSCHLPEVDKDNEAHIKRVVDDHISSAVIELCSPNLSNTYITCPAQANKTLGIKLPFVVLIVKNLNKYFSFELELLDDKDEKRRIRASNYQISTRVKPYIATMPMRLDPGWNQIVVNLADYVKKAFGTNYSETSRVTVHANCRIRRIYFTDRLYSEEELPSEFKLFLPVSMSMCVCVYMSRSI</sequence>
<dbReference type="InterPro" id="IPR040441">
    <property type="entry name" value="CFA20/CFAP20DC"/>
</dbReference>
<dbReference type="Pfam" id="PF05018">
    <property type="entry name" value="CFA20_dom"/>
    <property type="match status" value="1"/>
</dbReference>
<dbReference type="VEuPathDB" id="FungiDB:BCV72DRAFT_334396"/>
<dbReference type="InterPro" id="IPR007714">
    <property type="entry name" value="CFA20_dom"/>
</dbReference>